<comment type="subcellular location">
    <subcellularLocation>
        <location evidence="1 7">Cell membrane</location>
        <topology evidence="1 7">Multi-pass membrane protein</topology>
    </subcellularLocation>
</comment>
<organism evidence="9 10">
    <name type="scientific">Blautia luti</name>
    <dbReference type="NCBI Taxonomy" id="89014"/>
    <lineage>
        <taxon>Bacteria</taxon>
        <taxon>Bacillati</taxon>
        <taxon>Bacillota</taxon>
        <taxon>Clostridia</taxon>
        <taxon>Lachnospirales</taxon>
        <taxon>Lachnospiraceae</taxon>
        <taxon>Blautia</taxon>
    </lineage>
</organism>
<dbReference type="SUPFAM" id="SSF161098">
    <property type="entry name" value="MetI-like"/>
    <property type="match status" value="1"/>
</dbReference>
<evidence type="ECO:0000256" key="5">
    <source>
        <dbReference type="ARBA" id="ARBA00022989"/>
    </source>
</evidence>
<dbReference type="GO" id="GO:0005886">
    <property type="term" value="C:plasma membrane"/>
    <property type="evidence" value="ECO:0007669"/>
    <property type="project" value="UniProtKB-SubCell"/>
</dbReference>
<evidence type="ECO:0000256" key="4">
    <source>
        <dbReference type="ARBA" id="ARBA00022692"/>
    </source>
</evidence>
<evidence type="ECO:0000313" key="10">
    <source>
        <dbReference type="Proteomes" id="UP000408482"/>
    </source>
</evidence>
<gene>
    <name evidence="9" type="primary">lacG_1</name>
    <name evidence="9" type="ORF">RSSSTS7063_01616</name>
</gene>
<dbReference type="Pfam" id="PF00528">
    <property type="entry name" value="BPD_transp_1"/>
    <property type="match status" value="1"/>
</dbReference>
<keyword evidence="10" id="KW-1185">Reference proteome</keyword>
<keyword evidence="5 7" id="KW-1133">Transmembrane helix</keyword>
<dbReference type="CDD" id="cd06261">
    <property type="entry name" value="TM_PBP2"/>
    <property type="match status" value="1"/>
</dbReference>
<sequence length="276" mass="31256">MTEKKNKSAIQRRLIPTYIFLIIVSFISVFPLYWMISAATNTSTDVSRGRILPGTYFMQNFKNLTAQQPLWRALGNSLFYAVLTTVICLLICSIAGYGFEVYHDRWKDRLFSILLLAMMVPQVATMVPLFKMFSKAGLLNTAVGFILPIISTPFMIMMFRQNARAFPIDIIEAARIDGLSEVRIFFQMFIPTMKSTYAAAAVITFMNAWNSYLWPKVIMTDNKAMTMPMLIANLITGYVTDYGMLMCGVLFCSIPTMIVFFVLQKQFAEGITGAVK</sequence>
<keyword evidence="4 7" id="KW-0812">Transmembrane</keyword>
<comment type="similarity">
    <text evidence="7">Belongs to the binding-protein-dependent transport system permease family.</text>
</comment>
<proteinExistence type="inferred from homology"/>
<keyword evidence="2 7" id="KW-0813">Transport</keyword>
<name>A0A564W834_9FIRM</name>
<dbReference type="PANTHER" id="PTHR43744">
    <property type="entry name" value="ABC TRANSPORTER PERMEASE PROTEIN MG189-RELATED-RELATED"/>
    <property type="match status" value="1"/>
</dbReference>
<feature type="transmembrane region" description="Helical" evidence="7">
    <location>
        <begin position="136"/>
        <end position="159"/>
    </location>
</feature>
<dbReference type="InterPro" id="IPR000515">
    <property type="entry name" value="MetI-like"/>
</dbReference>
<dbReference type="GO" id="GO:0055085">
    <property type="term" value="P:transmembrane transport"/>
    <property type="evidence" value="ECO:0007669"/>
    <property type="project" value="InterPro"/>
</dbReference>
<dbReference type="EMBL" id="CABHNW010000180">
    <property type="protein sequence ID" value="VUX41005.1"/>
    <property type="molecule type" value="Genomic_DNA"/>
</dbReference>
<feature type="transmembrane region" description="Helical" evidence="7">
    <location>
        <begin position="242"/>
        <end position="263"/>
    </location>
</feature>
<evidence type="ECO:0000256" key="1">
    <source>
        <dbReference type="ARBA" id="ARBA00004651"/>
    </source>
</evidence>
<dbReference type="Proteomes" id="UP000408482">
    <property type="component" value="Unassembled WGS sequence"/>
</dbReference>
<dbReference type="PANTHER" id="PTHR43744:SF2">
    <property type="entry name" value="ARABINOOLIGOSACCHARIDES TRANSPORT SYSTEM PERMEASE PROTEIN ARAQ"/>
    <property type="match status" value="1"/>
</dbReference>
<evidence type="ECO:0000256" key="7">
    <source>
        <dbReference type="RuleBase" id="RU363032"/>
    </source>
</evidence>
<dbReference type="RefSeq" id="WP_173723223.1">
    <property type="nucleotide sequence ID" value="NZ_CABHMX010000042.1"/>
</dbReference>
<dbReference type="Gene3D" id="1.10.3720.10">
    <property type="entry name" value="MetI-like"/>
    <property type="match status" value="1"/>
</dbReference>
<feature type="transmembrane region" description="Helical" evidence="7">
    <location>
        <begin position="14"/>
        <end position="36"/>
    </location>
</feature>
<evidence type="ECO:0000256" key="3">
    <source>
        <dbReference type="ARBA" id="ARBA00022475"/>
    </source>
</evidence>
<feature type="domain" description="ABC transmembrane type-1" evidence="8">
    <location>
        <begin position="74"/>
        <end position="263"/>
    </location>
</feature>
<evidence type="ECO:0000259" key="8">
    <source>
        <dbReference type="PROSITE" id="PS50928"/>
    </source>
</evidence>
<evidence type="ECO:0000313" key="9">
    <source>
        <dbReference type="EMBL" id="VUX41005.1"/>
    </source>
</evidence>
<protein>
    <submittedName>
        <fullName evidence="9">Lactose transport system permease protein LacG</fullName>
    </submittedName>
</protein>
<keyword evidence="3" id="KW-1003">Cell membrane</keyword>
<feature type="transmembrane region" description="Helical" evidence="7">
    <location>
        <begin position="78"/>
        <end position="99"/>
    </location>
</feature>
<keyword evidence="6 7" id="KW-0472">Membrane</keyword>
<feature type="transmembrane region" description="Helical" evidence="7">
    <location>
        <begin position="111"/>
        <end position="130"/>
    </location>
</feature>
<evidence type="ECO:0000256" key="6">
    <source>
        <dbReference type="ARBA" id="ARBA00023136"/>
    </source>
</evidence>
<dbReference type="AlphaFoldDB" id="A0A564W834"/>
<evidence type="ECO:0000256" key="2">
    <source>
        <dbReference type="ARBA" id="ARBA00022448"/>
    </source>
</evidence>
<reference evidence="9 10" key="1">
    <citation type="submission" date="2019-07" db="EMBL/GenBank/DDBJ databases">
        <authorList>
            <person name="Hibberd C M."/>
            <person name="Gehrig L. J."/>
            <person name="Chang H.-W."/>
            <person name="Venkatesh S."/>
        </authorList>
    </citation>
    <scope>NUCLEOTIDE SEQUENCE [LARGE SCALE GENOMIC DNA]</scope>
    <source>
        <strain evidence="9">Blautia_luti_SSTS_Bg7063</strain>
    </source>
</reference>
<dbReference type="InterPro" id="IPR035906">
    <property type="entry name" value="MetI-like_sf"/>
</dbReference>
<accession>A0A564W834</accession>
<dbReference type="PROSITE" id="PS50928">
    <property type="entry name" value="ABC_TM1"/>
    <property type="match status" value="1"/>
</dbReference>